<feature type="compositionally biased region" description="Low complexity" evidence="2">
    <location>
        <begin position="496"/>
        <end position="505"/>
    </location>
</feature>
<protein>
    <submittedName>
        <fullName evidence="4">Haus augmin-like complex subunit 6</fullName>
    </submittedName>
</protein>
<sequence length="605" mass="64835">MDLEESLWTSLQLLGFADRLSESRKENRTSGFPEEFGPYMFRRGNGTALDEVLHFLLEKVYGVDVLKRELRNCWPPADGRQRTEWKRMAKKFLESLASGGLLPQKLVSSAASLLQTASGTRLLELLCHLADHALRTVHTQMFPADNSVPAQLTHVLQKLTKNRQEIRTGREPSLPEPLLSPLIDASKSRTSDSEELFLRVCENSTSSHEAWKAVANSLTSTYRDLLAKNSALEQALDRLPEREQAPAFSEEAEQAAQLWEHLDRALDECSALAAASGPIMEGREHPHVIDASLLLGDSHGSSEAEAARQQGSRSLNVAAAVEGWAAQIQELNCELSSLERIGSSVVEPASQECQLGKLRQLLAQHSASKAALLELEDRLAKDVRESESSICQLQDEVEGLMKDQPTLHGACGPPQHGQGGLSPRDGTPLRLIPATPLHRGPAAESVTTPAPSSWADGSSGTRAPCLGPADAPLSVAGGWRGDQGRAKPSAIPPTGDAPASPRAADGGAGPAEGGVSWQASTPQRRDAAWTGCRPAARGLRESPPAAEGSGTATCEYQVPDTIERQFAEGLFGYSDRISLSGLSPSAEDASCSLLFSPDVGSSRLD</sequence>
<dbReference type="PANTHER" id="PTHR16151:SF2">
    <property type="entry name" value="HAUS AUGMIN-LIKE COMPLEX SUBUNIT 6"/>
    <property type="match status" value="1"/>
</dbReference>
<feature type="coiled-coil region" evidence="1">
    <location>
        <begin position="321"/>
        <end position="378"/>
    </location>
</feature>
<dbReference type="AlphaFoldDB" id="A0A061S419"/>
<dbReference type="GO" id="GO:0070652">
    <property type="term" value="C:HAUS complex"/>
    <property type="evidence" value="ECO:0007669"/>
    <property type="project" value="InterPro"/>
</dbReference>
<evidence type="ECO:0000256" key="2">
    <source>
        <dbReference type="SAM" id="MobiDB-lite"/>
    </source>
</evidence>
<feature type="region of interest" description="Disordered" evidence="2">
    <location>
        <begin position="404"/>
        <end position="523"/>
    </location>
</feature>
<feature type="domain" description="HAUS augmin-like complex subunit 6 N-terminal" evidence="3">
    <location>
        <begin position="7"/>
        <end position="259"/>
    </location>
</feature>
<evidence type="ECO:0000313" key="4">
    <source>
        <dbReference type="EMBL" id="JAC77605.1"/>
    </source>
</evidence>
<reference evidence="4" key="1">
    <citation type="submission" date="2014-05" db="EMBL/GenBank/DDBJ databases">
        <title>The transcriptome of the halophilic microalga Tetraselmis sp. GSL018 isolated from the Great Salt Lake, Utah.</title>
        <authorList>
            <person name="Jinkerson R.E."/>
            <person name="D'Adamo S."/>
            <person name="Posewitz M.C."/>
        </authorList>
    </citation>
    <scope>NUCLEOTIDE SEQUENCE</scope>
    <source>
        <strain evidence="4">GSL018</strain>
    </source>
</reference>
<dbReference type="Pfam" id="PF14661">
    <property type="entry name" value="HAUS6_N"/>
    <property type="match status" value="1"/>
</dbReference>
<feature type="compositionally biased region" description="Polar residues" evidence="2">
    <location>
        <begin position="445"/>
        <end position="461"/>
    </location>
</feature>
<dbReference type="GO" id="GO:0008017">
    <property type="term" value="F:microtubule binding"/>
    <property type="evidence" value="ECO:0007669"/>
    <property type="project" value="TreeGrafter"/>
</dbReference>
<gene>
    <name evidence="4" type="ORF">TSPGSL018_17264</name>
</gene>
<dbReference type="GO" id="GO:1990498">
    <property type="term" value="C:mitotic spindle microtubule"/>
    <property type="evidence" value="ECO:0007669"/>
    <property type="project" value="TreeGrafter"/>
</dbReference>
<accession>A0A061S419</accession>
<evidence type="ECO:0000259" key="3">
    <source>
        <dbReference type="Pfam" id="PF14661"/>
    </source>
</evidence>
<proteinExistence type="predicted"/>
<dbReference type="PANTHER" id="PTHR16151">
    <property type="entry name" value="HAUS AUGMIN-LIKE COMPLEX SUBUNIT 6"/>
    <property type="match status" value="1"/>
</dbReference>
<evidence type="ECO:0000256" key="1">
    <source>
        <dbReference type="SAM" id="Coils"/>
    </source>
</evidence>
<dbReference type="GO" id="GO:0051225">
    <property type="term" value="P:spindle assembly"/>
    <property type="evidence" value="ECO:0007669"/>
    <property type="project" value="InterPro"/>
</dbReference>
<organism evidence="4">
    <name type="scientific">Tetraselmis sp. GSL018</name>
    <dbReference type="NCBI Taxonomy" id="582737"/>
    <lineage>
        <taxon>Eukaryota</taxon>
        <taxon>Viridiplantae</taxon>
        <taxon>Chlorophyta</taxon>
        <taxon>core chlorophytes</taxon>
        <taxon>Chlorodendrophyceae</taxon>
        <taxon>Chlorodendrales</taxon>
        <taxon>Chlorodendraceae</taxon>
        <taxon>Tetraselmis</taxon>
    </lineage>
</organism>
<name>A0A061S419_9CHLO</name>
<dbReference type="InterPro" id="IPR028163">
    <property type="entry name" value="HAUS_6_N"/>
</dbReference>
<dbReference type="InterPro" id="IPR026797">
    <property type="entry name" value="HAUS_6"/>
</dbReference>
<keyword evidence="1" id="KW-0175">Coiled coil</keyword>
<dbReference type="EMBL" id="GBEZ01007889">
    <property type="protein sequence ID" value="JAC77605.1"/>
    <property type="molecule type" value="Transcribed_RNA"/>
</dbReference>